<dbReference type="RefSeq" id="WP_128502842.1">
    <property type="nucleotide sequence ID" value="NZ_QUAC01000014.1"/>
</dbReference>
<sequence length="581" mass="61672">MPPPADDSTSRFALRGRLVTLDPDDTVIEDGILYVSGRLIEAVRPATAEAPPGFEQIVPVETGGTVYPGLIELHNHLPYDVLPLWQVPKKYGNRSQWGGSRNPAYHGLVTGPMTVLGQDPQLMPAVVRYVEAKALVNGTTTSQGIALFSNTGARRMYRGVIRNIEQTDDADLPEASSRIADVEATDAEQFVGRLNKSRRLLLHLAEGTDDDARAHFQALEFQPGKWAITENLVGIHCTALTASDFKILARHGGSMVWSPLSNLLLYGRTADIAAAKKAHVLMGLGSDWSVSGSKGLLGELKAARLVSAAAGDVFTDQELVAMATRDAARILRWDQALGSLRPGLRADVLVVDGIAGDPYATLIDTRDTGVQLVMIDGVARYGTRKLLQLLVPGAPLEEPVSGAPADRALNLRDPSADPVVAGLTLAEATRRLSTALADLPLLASRADRAPLTEAPLTEAPLTEAPLMKAPLMKAPLMKVPDTGVPDAEAPDTEVRWQLALDEVLPTGAELRPRLPLLTAAGTPQPTGPDIGPAPTPLAEAVQAPVTLDGLTASADIAFLTALAHETNLPADYGAELSRLLS</sequence>
<dbReference type="InterPro" id="IPR050287">
    <property type="entry name" value="MTA/SAH_deaminase"/>
</dbReference>
<organism evidence="3 4">
    <name type="scientific">Streptomyces inhibens</name>
    <dbReference type="NCBI Taxonomy" id="2293571"/>
    <lineage>
        <taxon>Bacteria</taxon>
        <taxon>Bacillati</taxon>
        <taxon>Actinomycetota</taxon>
        <taxon>Actinomycetes</taxon>
        <taxon>Kitasatosporales</taxon>
        <taxon>Streptomycetaceae</taxon>
        <taxon>Streptomyces</taxon>
    </lineage>
</organism>
<protein>
    <submittedName>
        <fullName evidence="3">Amidohydrolase</fullName>
    </submittedName>
</protein>
<reference evidence="3 4" key="1">
    <citation type="submission" date="2018-08" db="EMBL/GenBank/DDBJ databases">
        <title>Streptomyces NEAU-D10 sp. nov., a novel Actinomycete isolated from soil.</title>
        <authorList>
            <person name="Jin L."/>
        </authorList>
    </citation>
    <scope>NUCLEOTIDE SEQUENCE [LARGE SCALE GENOMIC DNA]</scope>
    <source>
        <strain evidence="3 4">NEAU-D10</strain>
    </source>
</reference>
<keyword evidence="4" id="KW-1185">Reference proteome</keyword>
<dbReference type="GO" id="GO:0016810">
    <property type="term" value="F:hydrolase activity, acting on carbon-nitrogen (but not peptide) bonds"/>
    <property type="evidence" value="ECO:0007669"/>
    <property type="project" value="InterPro"/>
</dbReference>
<dbReference type="InterPro" id="IPR006680">
    <property type="entry name" value="Amidohydro-rel"/>
</dbReference>
<dbReference type="Pfam" id="PF01979">
    <property type="entry name" value="Amidohydro_1"/>
    <property type="match status" value="1"/>
</dbReference>
<dbReference type="OrthoDB" id="3238066at2"/>
<proteinExistence type="predicted"/>
<dbReference type="Gene3D" id="3.20.20.140">
    <property type="entry name" value="Metal-dependent hydrolases"/>
    <property type="match status" value="2"/>
</dbReference>
<evidence type="ECO:0000313" key="3">
    <source>
        <dbReference type="EMBL" id="REK91866.1"/>
    </source>
</evidence>
<comment type="caution">
    <text evidence="3">The sequence shown here is derived from an EMBL/GenBank/DDBJ whole genome shotgun (WGS) entry which is preliminary data.</text>
</comment>
<dbReference type="SUPFAM" id="SSF51556">
    <property type="entry name" value="Metallo-dependent hydrolases"/>
    <property type="match status" value="1"/>
</dbReference>
<evidence type="ECO:0000256" key="1">
    <source>
        <dbReference type="ARBA" id="ARBA00022801"/>
    </source>
</evidence>
<dbReference type="AlphaFoldDB" id="A0A371QAY5"/>
<dbReference type="InterPro" id="IPR032466">
    <property type="entry name" value="Metal_Hydrolase"/>
</dbReference>
<evidence type="ECO:0000313" key="4">
    <source>
        <dbReference type="Proteomes" id="UP000262477"/>
    </source>
</evidence>
<dbReference type="PANTHER" id="PTHR43794:SF11">
    <property type="entry name" value="AMIDOHYDROLASE-RELATED DOMAIN-CONTAINING PROTEIN"/>
    <property type="match status" value="1"/>
</dbReference>
<keyword evidence="1 3" id="KW-0378">Hydrolase</keyword>
<dbReference type="PANTHER" id="PTHR43794">
    <property type="entry name" value="AMINOHYDROLASE SSNA-RELATED"/>
    <property type="match status" value="1"/>
</dbReference>
<name>A0A371QAY5_STRIH</name>
<dbReference type="SUPFAM" id="SSF51338">
    <property type="entry name" value="Composite domain of metallo-dependent hydrolases"/>
    <property type="match status" value="1"/>
</dbReference>
<evidence type="ECO:0000259" key="2">
    <source>
        <dbReference type="Pfam" id="PF01979"/>
    </source>
</evidence>
<dbReference type="InterPro" id="IPR011059">
    <property type="entry name" value="Metal-dep_hydrolase_composite"/>
</dbReference>
<dbReference type="Gene3D" id="2.30.40.10">
    <property type="entry name" value="Urease, subunit C, domain 1"/>
    <property type="match status" value="2"/>
</dbReference>
<feature type="domain" description="Amidohydrolase-related" evidence="2">
    <location>
        <begin position="229"/>
        <end position="378"/>
    </location>
</feature>
<dbReference type="Proteomes" id="UP000262477">
    <property type="component" value="Unassembled WGS sequence"/>
</dbReference>
<accession>A0A371QAY5</accession>
<gene>
    <name evidence="3" type="ORF">DY245_02130</name>
</gene>
<dbReference type="EMBL" id="QUAC01000014">
    <property type="protein sequence ID" value="REK91866.1"/>
    <property type="molecule type" value="Genomic_DNA"/>
</dbReference>